<dbReference type="Proteomes" id="UP000595254">
    <property type="component" value="Chromosome"/>
</dbReference>
<accession>A0A974S1U0</accession>
<dbReference type="EMBL" id="CP068053">
    <property type="protein sequence ID" value="QQT02022.1"/>
    <property type="molecule type" value="Genomic_DNA"/>
</dbReference>
<organism evidence="1 2">
    <name type="scientific">Peribacillus psychrosaccharolyticus</name>
    <name type="common">Bacillus psychrosaccharolyticus</name>
    <dbReference type="NCBI Taxonomy" id="1407"/>
    <lineage>
        <taxon>Bacteria</taxon>
        <taxon>Bacillati</taxon>
        <taxon>Bacillota</taxon>
        <taxon>Bacilli</taxon>
        <taxon>Bacillales</taxon>
        <taxon>Bacillaceae</taxon>
        <taxon>Peribacillus</taxon>
    </lineage>
</organism>
<dbReference type="RefSeq" id="WP_040373527.1">
    <property type="nucleotide sequence ID" value="NZ_CP068053.1"/>
</dbReference>
<gene>
    <name evidence="1" type="ORF">I6J18_09390</name>
</gene>
<keyword evidence="2" id="KW-1185">Reference proteome</keyword>
<dbReference type="KEGG" id="ppsr:I6J18_09390"/>
<sequence length="103" mass="11824">MGYIAPVTQFDYIQYANRTVAAESQANRSVQGTSPIFPIKFYREMNTDRTETQRTETMSDQEPKVELSMYNDASIHKNYVSREVIEQTATELTGKGWFVNAMV</sequence>
<reference evidence="1 2" key="1">
    <citation type="submission" date="2021-01" db="EMBL/GenBank/DDBJ databases">
        <title>FDA dAtabase for Regulatory Grade micrObial Sequences (FDA-ARGOS): Supporting development and validation of Infectious Disease Dx tests.</title>
        <authorList>
            <person name="Nelson B."/>
            <person name="Plummer A."/>
            <person name="Tallon L."/>
            <person name="Sadzewicz L."/>
            <person name="Zhao X."/>
            <person name="Boylan J."/>
            <person name="Ott S."/>
            <person name="Bowen H."/>
            <person name="Vavikolanu K."/>
            <person name="Mehta A."/>
            <person name="Aluvathingal J."/>
            <person name="Nadendla S."/>
            <person name="Myers T."/>
            <person name="Yan Y."/>
            <person name="Sichtig H."/>
        </authorList>
    </citation>
    <scope>NUCLEOTIDE SEQUENCE [LARGE SCALE GENOMIC DNA]</scope>
    <source>
        <strain evidence="1 2">FDAARGOS_1161</strain>
    </source>
</reference>
<protein>
    <submittedName>
        <fullName evidence="1">Uncharacterized protein</fullName>
    </submittedName>
</protein>
<proteinExistence type="predicted"/>
<dbReference type="AlphaFoldDB" id="A0A974S1U0"/>
<evidence type="ECO:0000313" key="1">
    <source>
        <dbReference type="EMBL" id="QQT02022.1"/>
    </source>
</evidence>
<name>A0A974S1U0_PERPY</name>
<evidence type="ECO:0000313" key="2">
    <source>
        <dbReference type="Proteomes" id="UP000595254"/>
    </source>
</evidence>